<comment type="caution">
    <text evidence="2">The sequence shown here is derived from an EMBL/GenBank/DDBJ whole genome shotgun (WGS) entry which is preliminary data.</text>
</comment>
<name>A0ABP9Z627_9FUNG</name>
<proteinExistence type="predicted"/>
<reference evidence="2 3" key="1">
    <citation type="submission" date="2024-04" db="EMBL/GenBank/DDBJ databases">
        <title>genome sequences of Mucor flavus KT1a and Helicostylum pulchrum KT1b strains isolated from the surface of a dry-aged beef.</title>
        <authorList>
            <person name="Toyotome T."/>
            <person name="Hosono M."/>
            <person name="Torimaru M."/>
            <person name="Fukuda K."/>
            <person name="Mikami N."/>
        </authorList>
    </citation>
    <scope>NUCLEOTIDE SEQUENCE [LARGE SCALE GENOMIC DNA]</scope>
    <source>
        <strain evidence="2 3">KT1a</strain>
    </source>
</reference>
<gene>
    <name evidence="2" type="ORF">MFLAVUS_008036</name>
</gene>
<dbReference type="EMBL" id="BAABUK010000021">
    <property type="protein sequence ID" value="GAA5814539.1"/>
    <property type="molecule type" value="Genomic_DNA"/>
</dbReference>
<protein>
    <submittedName>
        <fullName evidence="2">Uncharacterized protein</fullName>
    </submittedName>
</protein>
<keyword evidence="3" id="KW-1185">Reference proteome</keyword>
<organism evidence="2 3">
    <name type="scientific">Mucor flavus</name>
    <dbReference type="NCBI Taxonomy" id="439312"/>
    <lineage>
        <taxon>Eukaryota</taxon>
        <taxon>Fungi</taxon>
        <taxon>Fungi incertae sedis</taxon>
        <taxon>Mucoromycota</taxon>
        <taxon>Mucoromycotina</taxon>
        <taxon>Mucoromycetes</taxon>
        <taxon>Mucorales</taxon>
        <taxon>Mucorineae</taxon>
        <taxon>Mucoraceae</taxon>
        <taxon>Mucor</taxon>
    </lineage>
</organism>
<sequence length="439" mass="50267">MSIPKVSASLEQVLKELEKTTSNISNIEFKQGSTALIDSLLTQQKSYVRDADETENKVAALCMGEPLSNVMNIVPDSKILGVQDIVPLLRSASEINEICQNEAIESDIQNLLAIHDDKLLNISYLKEAKVKNEIEIDILTIRNTERNTNNLVEYDDDLREDELEIERLKEELRQKRQENKMLTKRRLDNIRIGEDIKEMAHKHSSNLQSSKENEKIMKDIEELKSRTDLVKQRIAEYDADLESFQRDTTHHGDTTFTTNELFIGLCSLIDSLLSDSNNGQNSNSNSLISNFKAIETELKGILKKIEYLKENEEKTERAKDVYYQILSFVNDRVMYRDQVQENNIDFEKFNELFPHNNNTTVPQLPFIKSALEVTCILLKLHNEGDISLPDLTAYIESLVQEHGLPKNVPNTTIYKLAAANLVSIDRSHKDSLVKLKLNM</sequence>
<keyword evidence="1" id="KW-0175">Coiled coil</keyword>
<evidence type="ECO:0000256" key="1">
    <source>
        <dbReference type="SAM" id="Coils"/>
    </source>
</evidence>
<evidence type="ECO:0000313" key="2">
    <source>
        <dbReference type="EMBL" id="GAA5814539.1"/>
    </source>
</evidence>
<evidence type="ECO:0000313" key="3">
    <source>
        <dbReference type="Proteomes" id="UP001473302"/>
    </source>
</evidence>
<accession>A0ABP9Z627</accession>
<feature type="coiled-coil region" evidence="1">
    <location>
        <begin position="151"/>
        <end position="240"/>
    </location>
</feature>
<dbReference type="Proteomes" id="UP001473302">
    <property type="component" value="Unassembled WGS sequence"/>
</dbReference>